<protein>
    <submittedName>
        <fullName evidence="1">Adenosylcobinamide amidohydrolase</fullName>
    </submittedName>
</protein>
<keyword evidence="2" id="KW-1185">Reference proteome</keyword>
<dbReference type="Proteomes" id="UP000256913">
    <property type="component" value="Unassembled WGS sequence"/>
</dbReference>
<name>A0A3D9ZJB9_9ACTN</name>
<dbReference type="InterPro" id="IPR052209">
    <property type="entry name" value="CbiZ"/>
</dbReference>
<dbReference type="PANTHER" id="PTHR35336">
    <property type="entry name" value="ADENOSYLCOBINAMIDE AMIDOHYDROLASE"/>
    <property type="match status" value="1"/>
</dbReference>
<dbReference type="AlphaFoldDB" id="A0A3D9ZJB9"/>
<dbReference type="GO" id="GO:0016787">
    <property type="term" value="F:hydrolase activity"/>
    <property type="evidence" value="ECO:0007669"/>
    <property type="project" value="UniProtKB-KW"/>
</dbReference>
<dbReference type="PANTHER" id="PTHR35336:SF5">
    <property type="entry name" value="ADENOSYLCOBINAMIDE AMIDOHYDROLASE"/>
    <property type="match status" value="1"/>
</dbReference>
<organism evidence="1 2">
    <name type="scientific">Asanoa ferruginea</name>
    <dbReference type="NCBI Taxonomy" id="53367"/>
    <lineage>
        <taxon>Bacteria</taxon>
        <taxon>Bacillati</taxon>
        <taxon>Actinomycetota</taxon>
        <taxon>Actinomycetes</taxon>
        <taxon>Micromonosporales</taxon>
        <taxon>Micromonosporaceae</taxon>
        <taxon>Asanoa</taxon>
    </lineage>
</organism>
<dbReference type="InterPro" id="IPR002808">
    <property type="entry name" value="AdoCbi_amidolase"/>
</dbReference>
<dbReference type="EMBL" id="QUMQ01000001">
    <property type="protein sequence ID" value="REF96572.1"/>
    <property type="molecule type" value="Genomic_DNA"/>
</dbReference>
<reference evidence="1 2" key="1">
    <citation type="submission" date="2018-08" db="EMBL/GenBank/DDBJ databases">
        <title>Sequencing the genomes of 1000 actinobacteria strains.</title>
        <authorList>
            <person name="Klenk H.-P."/>
        </authorList>
    </citation>
    <scope>NUCLEOTIDE SEQUENCE [LARGE SCALE GENOMIC DNA]</scope>
    <source>
        <strain evidence="1 2">DSM 44099</strain>
    </source>
</reference>
<keyword evidence="1" id="KW-0378">Hydrolase</keyword>
<dbReference type="Pfam" id="PF01955">
    <property type="entry name" value="CbiZ"/>
    <property type="match status" value="1"/>
</dbReference>
<accession>A0A3D9ZJB9</accession>
<proteinExistence type="predicted"/>
<evidence type="ECO:0000313" key="2">
    <source>
        <dbReference type="Proteomes" id="UP000256913"/>
    </source>
</evidence>
<evidence type="ECO:0000313" key="1">
    <source>
        <dbReference type="EMBL" id="REF96572.1"/>
    </source>
</evidence>
<gene>
    <name evidence="1" type="ORF">DFJ67_2558</name>
</gene>
<comment type="caution">
    <text evidence="1">The sequence shown here is derived from an EMBL/GenBank/DDBJ whole genome shotgun (WGS) entry which is preliminary data.</text>
</comment>
<sequence length="231" mass="23993">MLDRSGCHLPYRLRVPFKPILTARPEDGESIPLLVWRLPAPMRAISSAPLGGGIGQREWVINATVPMSYARDDPHAHLTSLASGLGLDGSGVGLLTGVDVTQRVVAADGAAEVWATVGLGAPILAAAEREIPRQQTPGTINIVAFAGVRLSDAALVNAVATITEAKAQALWELGLAATGTATDAVAVLCPTDGPAEPYGGPLSPWGARLARAAHRAILEGGSRPKIPWSER</sequence>